<dbReference type="STRING" id="1514971.AUR64_17545"/>
<reference evidence="2 3" key="1">
    <citation type="submission" date="2015-12" db="EMBL/GenBank/DDBJ databases">
        <title>Haloprofundus marisrubri gen. nov., sp. nov., an extremely halophilic archaeon isolated from the Discovery deep brine-seawater interface in the Red Sea.</title>
        <authorList>
            <person name="Zhang G."/>
            <person name="Stingl U."/>
            <person name="Rashid M."/>
        </authorList>
    </citation>
    <scope>NUCLEOTIDE SEQUENCE [LARGE SCALE GENOMIC DNA]</scope>
    <source>
        <strain evidence="2 3">SB9</strain>
    </source>
</reference>
<protein>
    <submittedName>
        <fullName evidence="2">Uncharacterized protein</fullName>
    </submittedName>
</protein>
<proteinExistence type="predicted"/>
<evidence type="ECO:0000313" key="2">
    <source>
        <dbReference type="EMBL" id="KTG08488.1"/>
    </source>
</evidence>
<keyword evidence="3" id="KW-1185">Reference proteome</keyword>
<gene>
    <name evidence="2" type="ORF">AUR64_17545</name>
</gene>
<organism evidence="2 3">
    <name type="scientific">Haloprofundus marisrubri</name>
    <dbReference type="NCBI Taxonomy" id="1514971"/>
    <lineage>
        <taxon>Archaea</taxon>
        <taxon>Methanobacteriati</taxon>
        <taxon>Methanobacteriota</taxon>
        <taxon>Stenosarchaea group</taxon>
        <taxon>Halobacteria</taxon>
        <taxon>Halobacteriales</taxon>
        <taxon>Haloferacaceae</taxon>
        <taxon>Haloprofundus</taxon>
    </lineage>
</organism>
<dbReference type="RefSeq" id="WP_058582772.1">
    <property type="nucleotide sequence ID" value="NZ_LOPU01000030.1"/>
</dbReference>
<feature type="compositionally biased region" description="Low complexity" evidence="1">
    <location>
        <begin position="39"/>
        <end position="61"/>
    </location>
</feature>
<feature type="compositionally biased region" description="Polar residues" evidence="1">
    <location>
        <begin position="29"/>
        <end position="38"/>
    </location>
</feature>
<sequence>MNRRRYLRVAGGTALSLGLAGCSALQSGTEPGNSVVEGSSSTDAPTETPPAETSTPASTADLPPGVSEDGVEDAWELAVAHHDALEAASFTSEQTNLRRVYDDENRVVERGESVWTGRVSAGGERLHAVYRPGPETTFWSQRPTGNRIEWWADDETALQREETENGPEYRRIDMSAETGGQGFVQVAAHSGKSRIESELASAGLRGTEPYDDTTLSWLTWTAPPEIRTQFDRGLTQTRSVGVVRAGGRFEEIRTSYQASHDAGRQFTTTTHEFRGVGETTVERPDWYEEAIEATK</sequence>
<evidence type="ECO:0000313" key="3">
    <source>
        <dbReference type="Proteomes" id="UP000054387"/>
    </source>
</evidence>
<dbReference type="OrthoDB" id="304960at2157"/>
<feature type="region of interest" description="Disordered" evidence="1">
    <location>
        <begin position="26"/>
        <end position="68"/>
    </location>
</feature>
<accession>A0A0W1R557</accession>
<dbReference type="Proteomes" id="UP000054387">
    <property type="component" value="Unassembled WGS sequence"/>
</dbReference>
<dbReference type="AlphaFoldDB" id="A0A0W1R557"/>
<dbReference type="PROSITE" id="PS51257">
    <property type="entry name" value="PROKAR_LIPOPROTEIN"/>
    <property type="match status" value="1"/>
</dbReference>
<name>A0A0W1R557_9EURY</name>
<evidence type="ECO:0000256" key="1">
    <source>
        <dbReference type="SAM" id="MobiDB-lite"/>
    </source>
</evidence>
<dbReference type="EMBL" id="LOPU01000030">
    <property type="protein sequence ID" value="KTG08488.1"/>
    <property type="molecule type" value="Genomic_DNA"/>
</dbReference>
<comment type="caution">
    <text evidence="2">The sequence shown here is derived from an EMBL/GenBank/DDBJ whole genome shotgun (WGS) entry which is preliminary data.</text>
</comment>